<comment type="subunit">
    <text evidence="2 12">Homodimer.</text>
</comment>
<dbReference type="NCBIfam" id="TIGR00506">
    <property type="entry name" value="ribB"/>
    <property type="match status" value="1"/>
</dbReference>
<name>B6JVR4_SCHJY</name>
<comment type="similarity">
    <text evidence="11 12">Belongs to the DHBP synthase family.</text>
</comment>
<dbReference type="GO" id="GO:0046872">
    <property type="term" value="F:metal ion binding"/>
    <property type="evidence" value="ECO:0007669"/>
    <property type="project" value="UniProtKB-KW"/>
</dbReference>
<dbReference type="OrthoDB" id="5876363at2759"/>
<evidence type="ECO:0000256" key="4">
    <source>
        <dbReference type="ARBA" id="ARBA00018836"/>
    </source>
</evidence>
<dbReference type="GeneID" id="7047977"/>
<dbReference type="STRING" id="402676.B6JVR4"/>
<dbReference type="InterPro" id="IPR017945">
    <property type="entry name" value="DHBP_synth_RibB-like_a/b_dom"/>
</dbReference>
<evidence type="ECO:0000256" key="1">
    <source>
        <dbReference type="ARBA" id="ARBA00004904"/>
    </source>
</evidence>
<dbReference type="RefSeq" id="XP_002171758.1">
    <property type="nucleotide sequence ID" value="XM_002171722.2"/>
</dbReference>
<dbReference type="eggNOG" id="KOG1284">
    <property type="taxonomic scope" value="Eukaryota"/>
</dbReference>
<dbReference type="Pfam" id="PF00926">
    <property type="entry name" value="DHBP_synthase"/>
    <property type="match status" value="1"/>
</dbReference>
<dbReference type="GO" id="GO:0009060">
    <property type="term" value="P:aerobic respiration"/>
    <property type="evidence" value="ECO:0007669"/>
    <property type="project" value="EnsemblFungi"/>
</dbReference>
<dbReference type="PANTHER" id="PTHR21327:SF18">
    <property type="entry name" value="3,4-DIHYDROXY-2-BUTANONE 4-PHOSPHATE SYNTHASE"/>
    <property type="match status" value="1"/>
</dbReference>
<accession>B6JVR4</accession>
<evidence type="ECO:0000256" key="2">
    <source>
        <dbReference type="ARBA" id="ARBA00011738"/>
    </source>
</evidence>
<dbReference type="GO" id="GO:0009231">
    <property type="term" value="P:riboflavin biosynthetic process"/>
    <property type="evidence" value="ECO:0000318"/>
    <property type="project" value="GO_Central"/>
</dbReference>
<dbReference type="Gene3D" id="3.90.870.10">
    <property type="entry name" value="DHBP synthase"/>
    <property type="match status" value="1"/>
</dbReference>
<dbReference type="OMA" id="DAGGLIC"/>
<dbReference type="EC" id="4.1.99.12" evidence="3 12"/>
<evidence type="ECO:0000256" key="7">
    <source>
        <dbReference type="ARBA" id="ARBA00022842"/>
    </source>
</evidence>
<dbReference type="VEuPathDB" id="FungiDB:SJAG_00480"/>
<comment type="cofactor">
    <cofactor evidence="12">
        <name>Mg(2+)</name>
        <dbReference type="ChEBI" id="CHEBI:18420"/>
    </cofactor>
    <cofactor evidence="12">
        <name>Mn(2+)</name>
        <dbReference type="ChEBI" id="CHEBI:29035"/>
    </cofactor>
    <text evidence="12">Binds 2 divalent metal cations per subunit. Magnesium or manganese.</text>
</comment>
<keyword evidence="8" id="KW-0318">Glutathionylation</keyword>
<dbReference type="PANTHER" id="PTHR21327">
    <property type="entry name" value="GTP CYCLOHYDROLASE II-RELATED"/>
    <property type="match status" value="1"/>
</dbReference>
<evidence type="ECO:0000256" key="3">
    <source>
        <dbReference type="ARBA" id="ARBA00012153"/>
    </source>
</evidence>
<keyword evidence="15" id="KW-1185">Reference proteome</keyword>
<dbReference type="Proteomes" id="UP000001744">
    <property type="component" value="Unassembled WGS sequence"/>
</dbReference>
<keyword evidence="9 12" id="KW-0464">Manganese</keyword>
<protein>
    <recommendedName>
        <fullName evidence="4 12">3,4-dihydroxy-2-butanone 4-phosphate synthase</fullName>
        <shortName evidence="12">DHBP synthase</shortName>
        <ecNumber evidence="3 12">4.1.99.12</ecNumber>
    </recommendedName>
</protein>
<organism evidence="13 15">
    <name type="scientific">Schizosaccharomyces japonicus (strain yFS275 / FY16936)</name>
    <name type="common">Fission yeast</name>
    <dbReference type="NCBI Taxonomy" id="402676"/>
    <lineage>
        <taxon>Eukaryota</taxon>
        <taxon>Fungi</taxon>
        <taxon>Dikarya</taxon>
        <taxon>Ascomycota</taxon>
        <taxon>Taphrinomycotina</taxon>
        <taxon>Schizosaccharomycetes</taxon>
        <taxon>Schizosaccharomycetales</taxon>
        <taxon>Schizosaccharomycetaceae</taxon>
        <taxon>Schizosaccharomyces</taxon>
    </lineage>
</organism>
<dbReference type="FunFam" id="3.90.870.10:FF:000002">
    <property type="entry name" value="3,4-dihydroxy-2-butanone 4-phosphate synthase"/>
    <property type="match status" value="1"/>
</dbReference>
<keyword evidence="7 12" id="KW-0460">Magnesium</keyword>
<gene>
    <name evidence="14" type="primary">rib3</name>
    <name evidence="13" type="ORF">SJAG_00480</name>
</gene>
<proteinExistence type="inferred from homology"/>
<reference evidence="13 15" key="1">
    <citation type="journal article" date="2011" name="Science">
        <title>Comparative functional genomics of the fission yeasts.</title>
        <authorList>
            <person name="Rhind N."/>
            <person name="Chen Z."/>
            <person name="Yassour M."/>
            <person name="Thompson D.A."/>
            <person name="Haas B.J."/>
            <person name="Habib N."/>
            <person name="Wapinski I."/>
            <person name="Roy S."/>
            <person name="Lin M.F."/>
            <person name="Heiman D.I."/>
            <person name="Young S.K."/>
            <person name="Furuya K."/>
            <person name="Guo Y."/>
            <person name="Pidoux A."/>
            <person name="Chen H.M."/>
            <person name="Robbertse B."/>
            <person name="Goldberg J.M."/>
            <person name="Aoki K."/>
            <person name="Bayne E.H."/>
            <person name="Berlin A.M."/>
            <person name="Desjardins C.A."/>
            <person name="Dobbs E."/>
            <person name="Dukaj L."/>
            <person name="Fan L."/>
            <person name="FitzGerald M.G."/>
            <person name="French C."/>
            <person name="Gujja S."/>
            <person name="Hansen K."/>
            <person name="Keifenheim D."/>
            <person name="Levin J.Z."/>
            <person name="Mosher R.A."/>
            <person name="Mueller C.A."/>
            <person name="Pfiffner J."/>
            <person name="Priest M."/>
            <person name="Russ C."/>
            <person name="Smialowska A."/>
            <person name="Swoboda P."/>
            <person name="Sykes S.M."/>
            <person name="Vaughn M."/>
            <person name="Vengrova S."/>
            <person name="Yoder R."/>
            <person name="Zeng Q."/>
            <person name="Allshire R."/>
            <person name="Baulcombe D."/>
            <person name="Birren B.W."/>
            <person name="Brown W."/>
            <person name="Ekwall K."/>
            <person name="Kellis M."/>
            <person name="Leatherwood J."/>
            <person name="Levin H."/>
            <person name="Margalit H."/>
            <person name="Martienssen R."/>
            <person name="Nieduszynski C.A."/>
            <person name="Spatafora J.W."/>
            <person name="Friedman N."/>
            <person name="Dalgaard J.Z."/>
            <person name="Baumann P."/>
            <person name="Niki H."/>
            <person name="Regev A."/>
            <person name="Nusbaum C."/>
        </authorList>
    </citation>
    <scope>NUCLEOTIDE SEQUENCE [LARGE SCALE GENOMIC DNA]</scope>
    <source>
        <strain evidence="15">yFS275 / FY16936</strain>
    </source>
</reference>
<evidence type="ECO:0000313" key="14">
    <source>
        <dbReference type="JaponicusDB" id="SJAG_00480"/>
    </source>
</evidence>
<evidence type="ECO:0000256" key="12">
    <source>
        <dbReference type="RuleBase" id="RU003843"/>
    </source>
</evidence>
<evidence type="ECO:0000256" key="9">
    <source>
        <dbReference type="ARBA" id="ARBA00023211"/>
    </source>
</evidence>
<dbReference type="GO" id="GO:0005829">
    <property type="term" value="C:cytosol"/>
    <property type="evidence" value="ECO:0000318"/>
    <property type="project" value="GO_Central"/>
</dbReference>
<evidence type="ECO:0000256" key="5">
    <source>
        <dbReference type="ARBA" id="ARBA00022619"/>
    </source>
</evidence>
<dbReference type="GO" id="GO:0008686">
    <property type="term" value="F:3,4-dihydroxy-2-butanone-4-phosphate synthase activity"/>
    <property type="evidence" value="ECO:0000318"/>
    <property type="project" value="GO_Central"/>
</dbReference>
<keyword evidence="5 12" id="KW-0686">Riboflavin biosynthesis</keyword>
<evidence type="ECO:0000256" key="10">
    <source>
        <dbReference type="ARBA" id="ARBA00023239"/>
    </source>
</evidence>
<dbReference type="JaponicusDB" id="SJAG_00480">
    <property type="gene designation" value="rib3"/>
</dbReference>
<evidence type="ECO:0000256" key="6">
    <source>
        <dbReference type="ARBA" id="ARBA00022723"/>
    </source>
</evidence>
<dbReference type="EMBL" id="KE651166">
    <property type="protein sequence ID" value="EEB05465.1"/>
    <property type="molecule type" value="Genomic_DNA"/>
</dbReference>
<keyword evidence="10 12" id="KW-0456">Lyase</keyword>
<evidence type="ECO:0000313" key="15">
    <source>
        <dbReference type="Proteomes" id="UP000001744"/>
    </source>
</evidence>
<evidence type="ECO:0000313" key="13">
    <source>
        <dbReference type="EMBL" id="EEB05465.1"/>
    </source>
</evidence>
<dbReference type="UniPathway" id="UPA00275">
    <property type="reaction ID" value="UER00399"/>
</dbReference>
<comment type="function">
    <text evidence="12">Catalyzes the conversion of D-ribulose 5-phosphate to formate and 3,4-dihydroxy-2-butanone 4-phosphate.</text>
</comment>
<comment type="pathway">
    <text evidence="1 12">Cofactor biosynthesis; riboflavin biosynthesis; 2-hydroxy-3-oxobutyl phosphate from D-ribulose 5-phosphate: step 1/1.</text>
</comment>
<comment type="catalytic activity">
    <reaction evidence="12">
        <text>D-ribulose 5-phosphate = (2S)-2-hydroxy-3-oxobutyl phosphate + formate + H(+)</text>
        <dbReference type="Rhea" id="RHEA:18457"/>
        <dbReference type="ChEBI" id="CHEBI:15378"/>
        <dbReference type="ChEBI" id="CHEBI:15740"/>
        <dbReference type="ChEBI" id="CHEBI:58121"/>
        <dbReference type="ChEBI" id="CHEBI:58830"/>
        <dbReference type="EC" id="4.1.99.12"/>
    </reaction>
</comment>
<dbReference type="HAMAP" id="MF_00180">
    <property type="entry name" value="RibB"/>
    <property type="match status" value="1"/>
</dbReference>
<dbReference type="AlphaFoldDB" id="B6JVR4"/>
<dbReference type="SUPFAM" id="SSF55821">
    <property type="entry name" value="YrdC/RibB"/>
    <property type="match status" value="1"/>
</dbReference>
<dbReference type="HOGENOM" id="CLU_020273_3_0_1"/>
<dbReference type="GO" id="GO:0005758">
    <property type="term" value="C:mitochondrial intermembrane space"/>
    <property type="evidence" value="ECO:0000318"/>
    <property type="project" value="GO_Central"/>
</dbReference>
<sequence length="208" mass="22793">MFDSIESAIEDFKNGKFLIVMDDESRENEGDLIIAASAVTTEKMAFLVKHSSGYVCVPMTGERLDQLGIPMMCKQNEERMRTAYAVTCDYADGTTTGISAHDRALTTRQLANPSVTSPSAFNKPGHVVPLRARTGGVLARDGHTEASVDLCRLAGLEPVAAICEIVREDDGLMARTEECVKFSKQWGIKIISIKQLIDYIKAHPEALK</sequence>
<dbReference type="InterPro" id="IPR000422">
    <property type="entry name" value="DHBP_synthase_RibB"/>
</dbReference>
<keyword evidence="6 12" id="KW-0479">Metal-binding</keyword>
<evidence type="ECO:0000256" key="8">
    <source>
        <dbReference type="ARBA" id="ARBA00023206"/>
    </source>
</evidence>
<evidence type="ECO:0000256" key="11">
    <source>
        <dbReference type="ARBA" id="ARBA00060730"/>
    </source>
</evidence>